<keyword evidence="3" id="KW-0106">Calcium</keyword>
<dbReference type="EMBL" id="SNYI01000003">
    <property type="protein sequence ID" value="TDQ29059.1"/>
    <property type="molecule type" value="Genomic_DNA"/>
</dbReference>
<name>A0A4R6TIQ5_9FLAO</name>
<dbReference type="Proteomes" id="UP000295468">
    <property type="component" value="Unassembled WGS sequence"/>
</dbReference>
<protein>
    <submittedName>
        <fullName evidence="4">Galactose mutarotase-like enzyme</fullName>
    </submittedName>
</protein>
<dbReference type="AlphaFoldDB" id="A0A4R6TIQ5"/>
<reference evidence="4 5" key="1">
    <citation type="submission" date="2019-03" db="EMBL/GenBank/DDBJ databases">
        <title>Genomic Encyclopedia of Archaeal and Bacterial Type Strains, Phase II (KMG-II): from individual species to whole genera.</title>
        <authorList>
            <person name="Goeker M."/>
        </authorList>
    </citation>
    <scope>NUCLEOTIDE SEQUENCE [LARGE SCALE GENOMIC DNA]</scope>
    <source>
        <strain evidence="4 5">DSM 18435</strain>
    </source>
</reference>
<dbReference type="InterPro" id="IPR011013">
    <property type="entry name" value="Gal_mutarotase_sf_dom"/>
</dbReference>
<organism evidence="4 5">
    <name type="scientific">Zeaxanthinibacter enoshimensis</name>
    <dbReference type="NCBI Taxonomy" id="392009"/>
    <lineage>
        <taxon>Bacteria</taxon>
        <taxon>Pseudomonadati</taxon>
        <taxon>Bacteroidota</taxon>
        <taxon>Flavobacteriia</taxon>
        <taxon>Flavobacteriales</taxon>
        <taxon>Flavobacteriaceae</taxon>
        <taxon>Zeaxanthinibacter</taxon>
    </lineage>
</organism>
<evidence type="ECO:0000313" key="4">
    <source>
        <dbReference type="EMBL" id="TDQ29059.1"/>
    </source>
</evidence>
<comment type="subunit">
    <text evidence="2">Monomer.</text>
</comment>
<keyword evidence="5" id="KW-1185">Reference proteome</keyword>
<dbReference type="OrthoDB" id="9795355at2"/>
<gene>
    <name evidence="4" type="ORF">CLV82_2508</name>
</gene>
<dbReference type="InterPro" id="IPR014718">
    <property type="entry name" value="GH-type_carb-bd"/>
</dbReference>
<dbReference type="GO" id="GO:0030246">
    <property type="term" value="F:carbohydrate binding"/>
    <property type="evidence" value="ECO:0007669"/>
    <property type="project" value="InterPro"/>
</dbReference>
<dbReference type="SUPFAM" id="SSF74650">
    <property type="entry name" value="Galactose mutarotase-like"/>
    <property type="match status" value="1"/>
</dbReference>
<dbReference type="InterPro" id="IPR008183">
    <property type="entry name" value="Aldose_1/G6P_1-epimerase"/>
</dbReference>
<evidence type="ECO:0000256" key="1">
    <source>
        <dbReference type="ARBA" id="ARBA00001913"/>
    </source>
</evidence>
<dbReference type="RefSeq" id="WP_133644656.1">
    <property type="nucleotide sequence ID" value="NZ_SNYI01000003.1"/>
</dbReference>
<dbReference type="Gene3D" id="2.70.98.10">
    <property type="match status" value="1"/>
</dbReference>
<dbReference type="GO" id="GO:0016853">
    <property type="term" value="F:isomerase activity"/>
    <property type="evidence" value="ECO:0007669"/>
    <property type="project" value="InterPro"/>
</dbReference>
<dbReference type="GO" id="GO:0005975">
    <property type="term" value="P:carbohydrate metabolic process"/>
    <property type="evidence" value="ECO:0007669"/>
    <property type="project" value="InterPro"/>
</dbReference>
<comment type="cofactor">
    <cofactor evidence="1">
        <name>Ca(2+)</name>
        <dbReference type="ChEBI" id="CHEBI:29108"/>
    </cofactor>
</comment>
<evidence type="ECO:0000313" key="5">
    <source>
        <dbReference type="Proteomes" id="UP000295468"/>
    </source>
</evidence>
<comment type="caution">
    <text evidence="4">The sequence shown here is derived from an EMBL/GenBank/DDBJ whole genome shotgun (WGS) entry which is preliminary data.</text>
</comment>
<dbReference type="Pfam" id="PF01263">
    <property type="entry name" value="Aldose_epim"/>
    <property type="match status" value="1"/>
</dbReference>
<evidence type="ECO:0000256" key="3">
    <source>
        <dbReference type="ARBA" id="ARBA00022837"/>
    </source>
</evidence>
<accession>A0A4R6TIQ5</accession>
<proteinExistence type="predicted"/>
<sequence length="268" mass="30761">MIELKAGAQRVRVDQGELVGYEVEGHEYIHQKGSPGWRQSDTEMFPIIGPTDEAGFKVATPRGEAVQDQHGLLRELPYTLEEQEEQLLVFTKTYDAGDWVRNSKFPLKSTAEWLRWPYEFRFTKRFRLLREGLEIKFIVEGEEGMPFMLGYHPAFKLYTDNPTVLAGDKEIPLKAILDAGSRALEVPDCQAVTLQDIEHITIRTQDFGHFMCWTEVDNMVCLEPITFYPYAVSQENLTDGMMKLGDKAREFSVRLLPRILQSSPDAPR</sequence>
<evidence type="ECO:0000256" key="2">
    <source>
        <dbReference type="ARBA" id="ARBA00011245"/>
    </source>
</evidence>